<dbReference type="AlphaFoldDB" id="A0A4S4LHB2"/>
<evidence type="ECO:0000256" key="3">
    <source>
        <dbReference type="ARBA" id="ARBA00022448"/>
    </source>
</evidence>
<sequence length="312" mass="34810">MPALTKEQIRHEVINLSKTLKFLERSVNEEDWARYTATDRSNKWLKAQSVLAGVNHCRNVLRNVTPADYDFAIGDSRSMSGNQFHDNAKVLLDNLERIVIDINQDLKPWRRRLNPILPTLPMPSEESIEASKARETSDQAPAYSMDEPLVPVDESELKNEVDLLPVDLLEFPLSGGPQTGSRTSRSLTPASTLLPSLLPSTSDLSDARSSNVIPGFLQTSTALQEDLSSQLAQMARQLKINAQHFSETLGKDQVGIQSAQEKLEQNYDDLSKERVRLRDHRGKSGSTTCLVLLSILVVIVGFVSTFFIIRVT</sequence>
<dbReference type="GO" id="GO:0005484">
    <property type="term" value="F:SNAP receptor activity"/>
    <property type="evidence" value="ECO:0007669"/>
    <property type="project" value="TreeGrafter"/>
</dbReference>
<organism evidence="12 13">
    <name type="scientific">Phellinidium pouzarii</name>
    <dbReference type="NCBI Taxonomy" id="167371"/>
    <lineage>
        <taxon>Eukaryota</taxon>
        <taxon>Fungi</taxon>
        <taxon>Dikarya</taxon>
        <taxon>Basidiomycota</taxon>
        <taxon>Agaricomycotina</taxon>
        <taxon>Agaricomycetes</taxon>
        <taxon>Hymenochaetales</taxon>
        <taxon>Hymenochaetaceae</taxon>
        <taxon>Phellinidium</taxon>
    </lineage>
</organism>
<keyword evidence="6" id="KW-0931">ER-Golgi transport</keyword>
<gene>
    <name evidence="12" type="ORF">EW145_g1165</name>
</gene>
<keyword evidence="9 11" id="KW-0472">Membrane</keyword>
<dbReference type="GO" id="GO:0031201">
    <property type="term" value="C:SNARE complex"/>
    <property type="evidence" value="ECO:0007669"/>
    <property type="project" value="TreeGrafter"/>
</dbReference>
<comment type="caution">
    <text evidence="12">The sequence shown here is derived from an EMBL/GenBank/DDBJ whole genome shotgun (WGS) entry which is preliminary data.</text>
</comment>
<keyword evidence="4 11" id="KW-0812">Transmembrane</keyword>
<evidence type="ECO:0000256" key="1">
    <source>
        <dbReference type="ARBA" id="ARBA00004163"/>
    </source>
</evidence>
<keyword evidence="13" id="KW-1185">Reference proteome</keyword>
<dbReference type="PANTHER" id="PTHR13050:SF7">
    <property type="entry name" value="VESICLE TRANSPORT PROTEIN USE1"/>
    <property type="match status" value="1"/>
</dbReference>
<dbReference type="GO" id="GO:0006890">
    <property type="term" value="P:retrograde vesicle-mediated transport, Golgi to endoplasmic reticulum"/>
    <property type="evidence" value="ECO:0007669"/>
    <property type="project" value="TreeGrafter"/>
</dbReference>
<evidence type="ECO:0000256" key="5">
    <source>
        <dbReference type="ARBA" id="ARBA00022824"/>
    </source>
</evidence>
<dbReference type="OrthoDB" id="4506189at2759"/>
<keyword evidence="5" id="KW-0256">Endoplasmic reticulum</keyword>
<dbReference type="InterPro" id="IPR019150">
    <property type="entry name" value="Vesicle_transport_protein_Use1"/>
</dbReference>
<evidence type="ECO:0000256" key="9">
    <source>
        <dbReference type="ARBA" id="ARBA00023136"/>
    </source>
</evidence>
<keyword evidence="3" id="KW-0813">Transport</keyword>
<reference evidence="12 13" key="1">
    <citation type="submission" date="2019-02" db="EMBL/GenBank/DDBJ databases">
        <title>Genome sequencing of the rare red list fungi Phellinidium pouzarii.</title>
        <authorList>
            <person name="Buettner E."/>
            <person name="Kellner H."/>
        </authorList>
    </citation>
    <scope>NUCLEOTIDE SEQUENCE [LARGE SCALE GENOMIC DNA]</scope>
    <source>
        <strain evidence="12 13">DSM 108285</strain>
    </source>
</reference>
<feature type="compositionally biased region" description="Low complexity" evidence="10">
    <location>
        <begin position="181"/>
        <end position="194"/>
    </location>
</feature>
<name>A0A4S4LHB2_9AGAM</name>
<dbReference type="GO" id="GO:0005789">
    <property type="term" value="C:endoplasmic reticulum membrane"/>
    <property type="evidence" value="ECO:0007669"/>
    <property type="project" value="UniProtKB-SubCell"/>
</dbReference>
<keyword evidence="7" id="KW-0653">Protein transport</keyword>
<feature type="region of interest" description="Disordered" evidence="10">
    <location>
        <begin position="174"/>
        <end position="194"/>
    </location>
</feature>
<evidence type="ECO:0000313" key="13">
    <source>
        <dbReference type="Proteomes" id="UP000308199"/>
    </source>
</evidence>
<proteinExistence type="inferred from homology"/>
<feature type="transmembrane region" description="Helical" evidence="11">
    <location>
        <begin position="290"/>
        <end position="309"/>
    </location>
</feature>
<dbReference type="Proteomes" id="UP000308199">
    <property type="component" value="Unassembled WGS sequence"/>
</dbReference>
<evidence type="ECO:0000313" key="12">
    <source>
        <dbReference type="EMBL" id="THH10668.1"/>
    </source>
</evidence>
<accession>A0A4S4LHB2</accession>
<protein>
    <submittedName>
        <fullName evidence="12">Uncharacterized protein</fullName>
    </submittedName>
</protein>
<dbReference type="Pfam" id="PF09753">
    <property type="entry name" value="Use1"/>
    <property type="match status" value="1"/>
</dbReference>
<evidence type="ECO:0000256" key="10">
    <source>
        <dbReference type="SAM" id="MobiDB-lite"/>
    </source>
</evidence>
<dbReference type="EMBL" id="SGPK01000030">
    <property type="protein sequence ID" value="THH10668.1"/>
    <property type="molecule type" value="Genomic_DNA"/>
</dbReference>
<feature type="region of interest" description="Disordered" evidence="10">
    <location>
        <begin position="120"/>
        <end position="140"/>
    </location>
</feature>
<evidence type="ECO:0000256" key="7">
    <source>
        <dbReference type="ARBA" id="ARBA00022927"/>
    </source>
</evidence>
<dbReference type="CDD" id="cd15860">
    <property type="entry name" value="SNARE_USE1"/>
    <property type="match status" value="1"/>
</dbReference>
<evidence type="ECO:0000256" key="11">
    <source>
        <dbReference type="SAM" id="Phobius"/>
    </source>
</evidence>
<comment type="similarity">
    <text evidence="2">Belongs to the USE1 family.</text>
</comment>
<comment type="subcellular location">
    <subcellularLocation>
        <location evidence="1">Endoplasmic reticulum membrane</location>
        <topology evidence="1">Single-pass type IV membrane protein</topology>
    </subcellularLocation>
</comment>
<evidence type="ECO:0000256" key="6">
    <source>
        <dbReference type="ARBA" id="ARBA00022892"/>
    </source>
</evidence>
<dbReference type="GO" id="GO:0015031">
    <property type="term" value="P:protein transport"/>
    <property type="evidence" value="ECO:0007669"/>
    <property type="project" value="UniProtKB-KW"/>
</dbReference>
<evidence type="ECO:0000256" key="4">
    <source>
        <dbReference type="ARBA" id="ARBA00022692"/>
    </source>
</evidence>
<evidence type="ECO:0000256" key="8">
    <source>
        <dbReference type="ARBA" id="ARBA00022989"/>
    </source>
</evidence>
<evidence type="ECO:0000256" key="2">
    <source>
        <dbReference type="ARBA" id="ARBA00007891"/>
    </source>
</evidence>
<dbReference type="PANTHER" id="PTHR13050">
    <property type="entry name" value="USE1-LIKE PROTEIN"/>
    <property type="match status" value="1"/>
</dbReference>
<keyword evidence="8 11" id="KW-1133">Transmembrane helix</keyword>